<dbReference type="EMBL" id="JAGIKT010000099">
    <property type="protein sequence ID" value="MBP0115830.1"/>
    <property type="molecule type" value="Genomic_DNA"/>
</dbReference>
<evidence type="ECO:0000256" key="1">
    <source>
        <dbReference type="SAM" id="Phobius"/>
    </source>
</evidence>
<sequence length="140" mass="15112">MMRKLDNRGAAAFEFVLVFVALFTLIFAIFDLGRYAITLQSLRTLASAGARATMIRCYAPDVTNNNTSPSGCTDINTYLPVAQRKNVAPFLYLGGLTPTMTAGSSSNNLTITASQTAFKMLMPIWGTKLNAPSASTMIPF</sequence>
<proteinExistence type="predicted"/>
<keyword evidence="1" id="KW-0472">Membrane</keyword>
<gene>
    <name evidence="3" type="ORF">JWS04_33135</name>
</gene>
<feature type="transmembrane region" description="Helical" evidence="1">
    <location>
        <begin position="12"/>
        <end position="30"/>
    </location>
</feature>
<dbReference type="Pfam" id="PF07811">
    <property type="entry name" value="TadE"/>
    <property type="match status" value="1"/>
</dbReference>
<evidence type="ECO:0000259" key="2">
    <source>
        <dbReference type="Pfam" id="PF07811"/>
    </source>
</evidence>
<evidence type="ECO:0000313" key="3">
    <source>
        <dbReference type="EMBL" id="MBP0115830.1"/>
    </source>
</evidence>
<organism evidence="3 4">
    <name type="scientific">Bradyrhizobium vignae</name>
    <dbReference type="NCBI Taxonomy" id="1549949"/>
    <lineage>
        <taxon>Bacteria</taxon>
        <taxon>Pseudomonadati</taxon>
        <taxon>Pseudomonadota</taxon>
        <taxon>Alphaproteobacteria</taxon>
        <taxon>Hyphomicrobiales</taxon>
        <taxon>Nitrobacteraceae</taxon>
        <taxon>Bradyrhizobium</taxon>
    </lineage>
</organism>
<keyword evidence="4" id="KW-1185">Reference proteome</keyword>
<reference evidence="3 4" key="1">
    <citation type="submission" date="2021-03" db="EMBL/GenBank/DDBJ databases">
        <title>Genome Sequence of Bradyrhizobium vignae strain ISRA400.</title>
        <authorList>
            <person name="Tisa L.S."/>
            <person name="Svistoonoff S."/>
            <person name="Hocher V."/>
            <person name="Fall S."/>
            <person name="Zaiya A."/>
            <person name="Naing D."/>
            <person name="Niang N."/>
            <person name="Diouf A."/>
            <person name="Dasylva M.C."/>
            <person name="Toure O."/>
            <person name="Gueye M."/>
            <person name="Gully D."/>
            <person name="Tisseyre P."/>
            <person name="Simpson S."/>
            <person name="Morris K."/>
            <person name="Thomas W.K."/>
        </authorList>
    </citation>
    <scope>NUCLEOTIDE SEQUENCE [LARGE SCALE GENOMIC DNA]</scope>
    <source>
        <strain evidence="3 4">ISRA400</strain>
    </source>
</reference>
<protein>
    <submittedName>
        <fullName evidence="3">Pilus assembly protein</fullName>
    </submittedName>
</protein>
<dbReference type="Proteomes" id="UP000669317">
    <property type="component" value="Unassembled WGS sequence"/>
</dbReference>
<evidence type="ECO:0000313" key="4">
    <source>
        <dbReference type="Proteomes" id="UP000669317"/>
    </source>
</evidence>
<dbReference type="InterPro" id="IPR012495">
    <property type="entry name" value="TadE-like_dom"/>
</dbReference>
<feature type="domain" description="TadE-like" evidence="2">
    <location>
        <begin position="9"/>
        <end position="51"/>
    </location>
</feature>
<comment type="caution">
    <text evidence="3">The sequence shown here is derived from an EMBL/GenBank/DDBJ whole genome shotgun (WGS) entry which is preliminary data.</text>
</comment>
<keyword evidence="1" id="KW-0812">Transmembrane</keyword>
<accession>A0ABS4A7B9</accession>
<keyword evidence="1" id="KW-1133">Transmembrane helix</keyword>
<name>A0ABS4A7B9_9BRAD</name>